<comment type="caution">
    <text evidence="1">The sequence shown here is derived from an EMBL/GenBank/DDBJ whole genome shotgun (WGS) entry which is preliminary data.</text>
</comment>
<keyword evidence="2" id="KW-1185">Reference proteome</keyword>
<gene>
    <name evidence="1" type="ORF">J2S42_008238</name>
</gene>
<dbReference type="AlphaFoldDB" id="A0AAE4B2D1"/>
<protein>
    <submittedName>
        <fullName evidence="1">Uncharacterized protein</fullName>
    </submittedName>
</protein>
<dbReference type="Proteomes" id="UP001240236">
    <property type="component" value="Unassembled WGS sequence"/>
</dbReference>
<dbReference type="EMBL" id="JAUSUZ010000001">
    <property type="protein sequence ID" value="MDQ0371569.1"/>
    <property type="molecule type" value="Genomic_DNA"/>
</dbReference>
<organism evidence="1 2">
    <name type="scientific">Catenuloplanes indicus</name>
    <dbReference type="NCBI Taxonomy" id="137267"/>
    <lineage>
        <taxon>Bacteria</taxon>
        <taxon>Bacillati</taxon>
        <taxon>Actinomycetota</taxon>
        <taxon>Actinomycetes</taxon>
        <taxon>Micromonosporales</taxon>
        <taxon>Micromonosporaceae</taxon>
        <taxon>Catenuloplanes</taxon>
    </lineage>
</organism>
<dbReference type="RefSeq" id="WP_307248476.1">
    <property type="nucleotide sequence ID" value="NZ_JAUSUZ010000001.1"/>
</dbReference>
<sequence>MTTGTQAPPLVGHIRICDTEPVTDEQLAAALRAYKRAEDALNARRTALFEAIGEAVVERGVKQVDVVKQTGYTREHIRRICNAYVEKRDGKTDTLKIAR</sequence>
<reference evidence="1 2" key="1">
    <citation type="submission" date="2023-07" db="EMBL/GenBank/DDBJ databases">
        <title>Sequencing the genomes of 1000 actinobacteria strains.</title>
        <authorList>
            <person name="Klenk H.-P."/>
        </authorList>
    </citation>
    <scope>NUCLEOTIDE SEQUENCE [LARGE SCALE GENOMIC DNA]</scope>
    <source>
        <strain evidence="1 2">DSM 44709</strain>
    </source>
</reference>
<proteinExistence type="predicted"/>
<accession>A0AAE4B2D1</accession>
<name>A0AAE4B2D1_9ACTN</name>
<evidence type="ECO:0000313" key="1">
    <source>
        <dbReference type="EMBL" id="MDQ0371569.1"/>
    </source>
</evidence>
<evidence type="ECO:0000313" key="2">
    <source>
        <dbReference type="Proteomes" id="UP001240236"/>
    </source>
</evidence>